<dbReference type="GO" id="GO:0052656">
    <property type="term" value="F:L-isoleucine-2-oxoglutarate transaminase activity"/>
    <property type="evidence" value="ECO:0007669"/>
    <property type="project" value="RHEA"/>
</dbReference>
<evidence type="ECO:0000256" key="5">
    <source>
        <dbReference type="ARBA" id="ARBA00009320"/>
    </source>
</evidence>
<dbReference type="InterPro" id="IPR043132">
    <property type="entry name" value="BCAT-like_C"/>
</dbReference>
<evidence type="ECO:0000256" key="3">
    <source>
        <dbReference type="ARBA" id="ARBA00004931"/>
    </source>
</evidence>
<comment type="pathway">
    <text evidence="2">Amino-acid biosynthesis; L-isoleucine biosynthesis; L-isoleucine from 2-oxobutanoate: step 4/4.</text>
</comment>
<proteinExistence type="inferred from homology"/>
<dbReference type="PANTHER" id="PTHR42743:SF11">
    <property type="entry name" value="AMINODEOXYCHORISMATE LYASE"/>
    <property type="match status" value="1"/>
</dbReference>
<dbReference type="Gene3D" id="3.30.470.10">
    <property type="match status" value="1"/>
</dbReference>
<comment type="caution">
    <text evidence="13">The sequence shown here is derived from an EMBL/GenBank/DDBJ whole genome shotgun (WGS) entry which is preliminary data.</text>
</comment>
<sequence>MIVLNGELVSKDKSLIPFNNRGTFYGDGVFETLRLFKGKALFFENHYFRLMSGMRIMRMLIPESFTPEYFEKSFTDLISNTNFENTDHLRVRISVWRKEGGKYTPNSREVNFSIVMEPLGSSFENKETCEVELFKDFYIYADLLSNQKTIDKKVNILAGIFAKENSYDDMFLMNHNKMIIETISGNVFLRKDNIIKTPPLSDGCLNGIMREQVIDQLKKMINYEIVEETITPFELQRADEIFTTNVIKGIQSISKYRKKTYSRDAATELLSLLKEKLF</sequence>
<gene>
    <name evidence="13" type="ORF">JCM19294_761</name>
</gene>
<dbReference type="Pfam" id="PF01063">
    <property type="entry name" value="Aminotran_4"/>
    <property type="match status" value="1"/>
</dbReference>
<evidence type="ECO:0000256" key="12">
    <source>
        <dbReference type="RuleBase" id="RU004516"/>
    </source>
</evidence>
<comment type="pathway">
    <text evidence="4">Amino-acid biosynthesis; L-leucine biosynthesis; L-leucine from 3-methyl-2-oxobutanoate: step 4/4.</text>
</comment>
<dbReference type="Proteomes" id="UP000029221">
    <property type="component" value="Unassembled WGS sequence"/>
</dbReference>
<evidence type="ECO:0000256" key="10">
    <source>
        <dbReference type="ARBA" id="ARBA00049229"/>
    </source>
</evidence>
<evidence type="ECO:0000313" key="13">
    <source>
        <dbReference type="EMBL" id="GAK98128.1"/>
    </source>
</evidence>
<dbReference type="STRING" id="319236.BST91_05060"/>
<evidence type="ECO:0000256" key="6">
    <source>
        <dbReference type="ARBA" id="ARBA00013053"/>
    </source>
</evidence>
<dbReference type="eggNOG" id="COG0115">
    <property type="taxonomic scope" value="Bacteria"/>
</dbReference>
<dbReference type="InterPro" id="IPR050571">
    <property type="entry name" value="Class-IV_PLP-Dep_Aminotrnsfr"/>
</dbReference>
<dbReference type="InterPro" id="IPR001544">
    <property type="entry name" value="Aminotrans_IV"/>
</dbReference>
<dbReference type="EC" id="2.6.1.42" evidence="6"/>
<evidence type="ECO:0000256" key="7">
    <source>
        <dbReference type="ARBA" id="ARBA00022898"/>
    </source>
</evidence>
<dbReference type="AlphaFoldDB" id="A0A090Q8N9"/>
<evidence type="ECO:0000256" key="11">
    <source>
        <dbReference type="RuleBase" id="RU004106"/>
    </source>
</evidence>
<comment type="pathway">
    <text evidence="3">Amino-acid biosynthesis; L-valine biosynthesis; L-valine from pyruvate: step 4/4.</text>
</comment>
<comment type="similarity">
    <text evidence="5 11">Belongs to the class-IV pyridoxal-phosphate-dependent aminotransferase family.</text>
</comment>
<protein>
    <recommendedName>
        <fullName evidence="6">branched-chain-amino-acid transaminase</fullName>
        <ecNumber evidence="6">2.6.1.42</ecNumber>
    </recommendedName>
</protein>
<dbReference type="InterPro" id="IPR043131">
    <property type="entry name" value="BCAT-like_N"/>
</dbReference>
<evidence type="ECO:0000256" key="1">
    <source>
        <dbReference type="ARBA" id="ARBA00001933"/>
    </source>
</evidence>
<dbReference type="GO" id="GO:0016829">
    <property type="term" value="F:lyase activity"/>
    <property type="evidence" value="ECO:0007669"/>
    <property type="project" value="UniProtKB-KW"/>
</dbReference>
<dbReference type="EMBL" id="BBML01000009">
    <property type="protein sequence ID" value="GAK98128.1"/>
    <property type="molecule type" value="Genomic_DNA"/>
</dbReference>
<dbReference type="GO" id="GO:0052655">
    <property type="term" value="F:L-valine-2-oxoglutarate transaminase activity"/>
    <property type="evidence" value="ECO:0007669"/>
    <property type="project" value="RHEA"/>
</dbReference>
<reference evidence="13" key="1">
    <citation type="journal article" date="2014" name="Genome Announc.">
        <title>Draft Genome Sequences of Marine Flavobacterium Nonlabens Strains NR17, NR24, NR27, NR32, NR33, and Ara13.</title>
        <authorList>
            <person name="Nakanishi M."/>
            <person name="Meirelles P."/>
            <person name="Suzuki R."/>
            <person name="Takatani N."/>
            <person name="Mino S."/>
            <person name="Suda W."/>
            <person name="Oshima K."/>
            <person name="Hattori M."/>
            <person name="Ohkuma M."/>
            <person name="Hosokawa M."/>
            <person name="Miyashita K."/>
            <person name="Thompson F.L."/>
            <person name="Niwa A."/>
            <person name="Sawabe T."/>
            <person name="Sawabe T."/>
        </authorList>
    </citation>
    <scope>NUCLEOTIDE SEQUENCE [LARGE SCALE GENOMIC DNA]</scope>
    <source>
        <strain evidence="13">JCM 19294</strain>
    </source>
</reference>
<evidence type="ECO:0000256" key="2">
    <source>
        <dbReference type="ARBA" id="ARBA00004824"/>
    </source>
</evidence>
<dbReference type="GO" id="GO:0052654">
    <property type="term" value="F:L-leucine-2-oxoglutarate transaminase activity"/>
    <property type="evidence" value="ECO:0007669"/>
    <property type="project" value="RHEA"/>
</dbReference>
<evidence type="ECO:0000256" key="4">
    <source>
        <dbReference type="ARBA" id="ARBA00005072"/>
    </source>
</evidence>
<evidence type="ECO:0000256" key="8">
    <source>
        <dbReference type="ARBA" id="ARBA00048212"/>
    </source>
</evidence>
<dbReference type="InterPro" id="IPR018300">
    <property type="entry name" value="Aminotrans_IV_CS"/>
</dbReference>
<dbReference type="SUPFAM" id="SSF56752">
    <property type="entry name" value="D-aminoacid aminotransferase-like PLP-dependent enzymes"/>
    <property type="match status" value="1"/>
</dbReference>
<comment type="catalytic activity">
    <reaction evidence="8">
        <text>L-valine + 2-oxoglutarate = 3-methyl-2-oxobutanoate + L-glutamate</text>
        <dbReference type="Rhea" id="RHEA:24813"/>
        <dbReference type="ChEBI" id="CHEBI:11851"/>
        <dbReference type="ChEBI" id="CHEBI:16810"/>
        <dbReference type="ChEBI" id="CHEBI:29985"/>
        <dbReference type="ChEBI" id="CHEBI:57762"/>
        <dbReference type="EC" id="2.6.1.42"/>
    </reaction>
</comment>
<dbReference type="RefSeq" id="WP_042280174.1">
    <property type="nucleotide sequence ID" value="NZ_BBML01000009.1"/>
</dbReference>
<evidence type="ECO:0000313" key="14">
    <source>
        <dbReference type="Proteomes" id="UP000029221"/>
    </source>
</evidence>
<evidence type="ECO:0000256" key="9">
    <source>
        <dbReference type="ARBA" id="ARBA00048798"/>
    </source>
</evidence>
<keyword evidence="13" id="KW-0456">Lyase</keyword>
<dbReference type="PANTHER" id="PTHR42743">
    <property type="entry name" value="AMINO-ACID AMINOTRANSFERASE"/>
    <property type="match status" value="1"/>
</dbReference>
<organism evidence="13 14">
    <name type="scientific">Nonlabens tegetincola</name>
    <dbReference type="NCBI Taxonomy" id="323273"/>
    <lineage>
        <taxon>Bacteria</taxon>
        <taxon>Pseudomonadati</taxon>
        <taxon>Bacteroidota</taxon>
        <taxon>Flavobacteriia</taxon>
        <taxon>Flavobacteriales</taxon>
        <taxon>Flavobacteriaceae</taxon>
        <taxon>Nonlabens</taxon>
    </lineage>
</organism>
<dbReference type="PROSITE" id="PS00770">
    <property type="entry name" value="AA_TRANSFER_CLASS_4"/>
    <property type="match status" value="1"/>
</dbReference>
<dbReference type="Gene3D" id="3.20.10.10">
    <property type="entry name" value="D-amino Acid Aminotransferase, subunit A, domain 2"/>
    <property type="match status" value="1"/>
</dbReference>
<comment type="catalytic activity">
    <reaction evidence="10">
        <text>L-leucine + 2-oxoglutarate = 4-methyl-2-oxopentanoate + L-glutamate</text>
        <dbReference type="Rhea" id="RHEA:18321"/>
        <dbReference type="ChEBI" id="CHEBI:16810"/>
        <dbReference type="ChEBI" id="CHEBI:17865"/>
        <dbReference type="ChEBI" id="CHEBI:29985"/>
        <dbReference type="ChEBI" id="CHEBI:57427"/>
        <dbReference type="EC" id="2.6.1.42"/>
    </reaction>
</comment>
<accession>A0A090Q8N9</accession>
<dbReference type="CDD" id="cd00449">
    <property type="entry name" value="PLPDE_IV"/>
    <property type="match status" value="1"/>
</dbReference>
<comment type="catalytic activity">
    <reaction evidence="9">
        <text>L-isoleucine + 2-oxoglutarate = (S)-3-methyl-2-oxopentanoate + L-glutamate</text>
        <dbReference type="Rhea" id="RHEA:24801"/>
        <dbReference type="ChEBI" id="CHEBI:16810"/>
        <dbReference type="ChEBI" id="CHEBI:29985"/>
        <dbReference type="ChEBI" id="CHEBI:35146"/>
        <dbReference type="ChEBI" id="CHEBI:58045"/>
        <dbReference type="EC" id="2.6.1.42"/>
    </reaction>
</comment>
<dbReference type="GO" id="GO:0046394">
    <property type="term" value="P:carboxylic acid biosynthetic process"/>
    <property type="evidence" value="ECO:0007669"/>
    <property type="project" value="UniProtKB-ARBA"/>
</dbReference>
<keyword evidence="7 12" id="KW-0663">Pyridoxal phosphate</keyword>
<dbReference type="InterPro" id="IPR036038">
    <property type="entry name" value="Aminotransferase-like"/>
</dbReference>
<keyword evidence="14" id="KW-1185">Reference proteome</keyword>
<comment type="cofactor">
    <cofactor evidence="1 12">
        <name>pyridoxal 5'-phosphate</name>
        <dbReference type="ChEBI" id="CHEBI:597326"/>
    </cofactor>
</comment>
<name>A0A090Q8N9_9FLAO</name>